<dbReference type="Gene3D" id="4.10.60.10">
    <property type="entry name" value="Zinc finger, CCHC-type"/>
    <property type="match status" value="1"/>
</dbReference>
<protein>
    <submittedName>
        <fullName evidence="5">Uncharacterized protein LOC110756882</fullName>
    </submittedName>
</protein>
<feature type="region of interest" description="Disordered" evidence="2">
    <location>
        <begin position="44"/>
        <end position="96"/>
    </location>
</feature>
<dbReference type="InterPro" id="IPR021109">
    <property type="entry name" value="Peptidase_aspartic_dom_sf"/>
</dbReference>
<dbReference type="Gene3D" id="2.40.70.10">
    <property type="entry name" value="Acid Proteases"/>
    <property type="match status" value="1"/>
</dbReference>
<accession>A0A6P5SIF7</accession>
<dbReference type="SMART" id="SM00343">
    <property type="entry name" value="ZnF_C2HC"/>
    <property type="match status" value="1"/>
</dbReference>
<reference evidence="5" key="1">
    <citation type="submission" date="2025-08" db="UniProtKB">
        <authorList>
            <consortium name="RefSeq"/>
        </authorList>
    </citation>
    <scope>IDENTIFICATION</scope>
</reference>
<evidence type="ECO:0000256" key="2">
    <source>
        <dbReference type="SAM" id="MobiDB-lite"/>
    </source>
</evidence>
<dbReference type="PANTHER" id="PTHR35046:SF9">
    <property type="entry name" value="RNA-DIRECTED DNA POLYMERASE"/>
    <property type="match status" value="1"/>
</dbReference>
<keyword evidence="1" id="KW-0862">Zinc</keyword>
<dbReference type="SUPFAM" id="SSF57756">
    <property type="entry name" value="Retrovirus zinc finger-like domains"/>
    <property type="match status" value="1"/>
</dbReference>
<keyword evidence="4" id="KW-1185">Reference proteome</keyword>
<dbReference type="SUPFAM" id="SSF50630">
    <property type="entry name" value="Acid proteases"/>
    <property type="match status" value="1"/>
</dbReference>
<name>A0A6P5SIF7_PRUAV</name>
<dbReference type="Pfam" id="PF00098">
    <property type="entry name" value="zf-CCHC"/>
    <property type="match status" value="1"/>
</dbReference>
<evidence type="ECO:0000313" key="4">
    <source>
        <dbReference type="Proteomes" id="UP000515124"/>
    </source>
</evidence>
<dbReference type="GO" id="GO:0008270">
    <property type="term" value="F:zinc ion binding"/>
    <property type="evidence" value="ECO:0007669"/>
    <property type="project" value="UniProtKB-KW"/>
</dbReference>
<keyword evidence="1" id="KW-0479">Metal-binding</keyword>
<dbReference type="Proteomes" id="UP000515124">
    <property type="component" value="Unplaced"/>
</dbReference>
<sequence length="613" mass="70776">MAPTKPGKTDEPATDFVRLVQMMENLSKQVADSDARSRLVERRLADLETANQHDEASVNGEERNHERQRHDRRNDRDAERHNFHRGYEQDPDERVMRSVKVDAPNFDGELNPKALLDWLATMDRYFEWHDMSEARRVRFAKIKLVGQAGLFWTNVETQLERAGEEPIIHWGEMKERLKQKYLPLSYQQSLLDEWQTLRQDNMPVAEYIAKFEEFMLRCDIREDRRMTISRFRSLRPELQKELIPHTMNTLERVFQMVQELEKYLKLSNVVKQTDSQRSDCHVGTSVTPSSPTSMTNLVKTAKGKGVLVDTRGGGMQRCYRCQGFGHFAVQCPTKEATRNLCAHINEQADNQGEFEEDIYEPQQPDEDCGIDFEVPHPTLAVIRCTLAQPRKETEDWRRTSIFQTYIKSGDKDCKVVIDNGSCINVVSTLTVSRLGLSPEKHLVPYRVAWIDNTSSIPVTQRCHVPIQFSSYKDHVWCDVVDMDVSHILLGRPWIYDYNVTILGQENICSFIHKGKKITMKPLQPKLLNQSIPNKEEQEKVGKTKALHIITFKECKEDAEVPSQVEVRSNSHSTRITKENLPHIDPDVLEGYYSFISPESRSFQPGGIDADIIS</sequence>
<dbReference type="PANTHER" id="PTHR35046">
    <property type="entry name" value="ZINC KNUCKLE (CCHC-TYPE) FAMILY PROTEIN"/>
    <property type="match status" value="1"/>
</dbReference>
<evidence type="ECO:0000256" key="1">
    <source>
        <dbReference type="PROSITE-ProRule" id="PRU00047"/>
    </source>
</evidence>
<proteinExistence type="predicted"/>
<dbReference type="Pfam" id="PF03732">
    <property type="entry name" value="Retrotrans_gag"/>
    <property type="match status" value="1"/>
</dbReference>
<dbReference type="PROSITE" id="PS50158">
    <property type="entry name" value="ZF_CCHC"/>
    <property type="match status" value="1"/>
</dbReference>
<evidence type="ECO:0000313" key="5">
    <source>
        <dbReference type="RefSeq" id="XP_021814052.1"/>
    </source>
</evidence>
<feature type="domain" description="CCHC-type" evidence="3">
    <location>
        <begin position="317"/>
        <end position="332"/>
    </location>
</feature>
<dbReference type="AlphaFoldDB" id="A0A6P5SIF7"/>
<dbReference type="GeneID" id="110756882"/>
<dbReference type="InterPro" id="IPR001878">
    <property type="entry name" value="Znf_CCHC"/>
</dbReference>
<dbReference type="RefSeq" id="XP_021814052.1">
    <property type="nucleotide sequence ID" value="XM_021958360.1"/>
</dbReference>
<dbReference type="GO" id="GO:0003676">
    <property type="term" value="F:nucleic acid binding"/>
    <property type="evidence" value="ECO:0007669"/>
    <property type="project" value="InterPro"/>
</dbReference>
<dbReference type="KEGG" id="pavi:110756882"/>
<organism evidence="4 5">
    <name type="scientific">Prunus avium</name>
    <name type="common">Cherry</name>
    <name type="synonym">Cerasus avium</name>
    <dbReference type="NCBI Taxonomy" id="42229"/>
    <lineage>
        <taxon>Eukaryota</taxon>
        <taxon>Viridiplantae</taxon>
        <taxon>Streptophyta</taxon>
        <taxon>Embryophyta</taxon>
        <taxon>Tracheophyta</taxon>
        <taxon>Spermatophyta</taxon>
        <taxon>Magnoliopsida</taxon>
        <taxon>eudicotyledons</taxon>
        <taxon>Gunneridae</taxon>
        <taxon>Pentapetalae</taxon>
        <taxon>rosids</taxon>
        <taxon>fabids</taxon>
        <taxon>Rosales</taxon>
        <taxon>Rosaceae</taxon>
        <taxon>Amygdaloideae</taxon>
        <taxon>Amygdaleae</taxon>
        <taxon>Prunus</taxon>
    </lineage>
</organism>
<dbReference type="CDD" id="cd00303">
    <property type="entry name" value="retropepsin_like"/>
    <property type="match status" value="1"/>
</dbReference>
<gene>
    <name evidence="5" type="primary">LOC110756882</name>
</gene>
<dbReference type="InterPro" id="IPR036875">
    <property type="entry name" value="Znf_CCHC_sf"/>
</dbReference>
<dbReference type="InterPro" id="IPR005162">
    <property type="entry name" value="Retrotrans_gag_dom"/>
</dbReference>
<keyword evidence="1" id="KW-0863">Zinc-finger</keyword>
<evidence type="ECO:0000259" key="3">
    <source>
        <dbReference type="PROSITE" id="PS50158"/>
    </source>
</evidence>